<protein>
    <submittedName>
        <fullName evidence="1">Uncharacterized protein</fullName>
    </submittedName>
</protein>
<organism evidence="1 2">
    <name type="scientific">Clostridium felsineum</name>
    <dbReference type="NCBI Taxonomy" id="36839"/>
    <lineage>
        <taxon>Bacteria</taxon>
        <taxon>Bacillati</taxon>
        <taxon>Bacillota</taxon>
        <taxon>Clostridia</taxon>
        <taxon>Eubacteriales</taxon>
        <taxon>Clostridiaceae</taxon>
        <taxon>Clostridium</taxon>
    </lineage>
</organism>
<dbReference type="KEGG" id="crw:CROST_014930"/>
<accession>A0A1S8KY08</accession>
<dbReference type="Proteomes" id="UP000190951">
    <property type="component" value="Chromosome"/>
</dbReference>
<dbReference type="RefSeq" id="WP_077835754.1">
    <property type="nucleotide sequence ID" value="NZ_CP096983.1"/>
</dbReference>
<dbReference type="InterPro" id="IPR046650">
    <property type="entry name" value="DUF6762"/>
</dbReference>
<keyword evidence="2" id="KW-1185">Reference proteome</keyword>
<proteinExistence type="predicted"/>
<sequence length="132" mass="15975">MDFTSLVLFEKKENDNSFLKEIGSYEVNDGAEYIVKMYYNGDNIKAWFNTKNDVEDWEYSAYYDLLNKQVFLEKDFNITEVEDEYNPTWLVEFDFIEEHSDMLYRINELCSLIKKEMDRISNDMKGKKEEYI</sequence>
<dbReference type="Pfam" id="PF20548">
    <property type="entry name" value="DUF6762"/>
    <property type="match status" value="1"/>
</dbReference>
<evidence type="ECO:0000313" key="2">
    <source>
        <dbReference type="Proteomes" id="UP000190951"/>
    </source>
</evidence>
<reference evidence="1 2" key="1">
    <citation type="submission" date="2022-04" db="EMBL/GenBank/DDBJ databases">
        <title>Genome sequence of C. roseum typestrain.</title>
        <authorList>
            <person name="Poehlein A."/>
            <person name="Schoch T."/>
            <person name="Duerre P."/>
            <person name="Daniel R."/>
        </authorList>
    </citation>
    <scope>NUCLEOTIDE SEQUENCE [LARGE SCALE GENOMIC DNA]</scope>
    <source>
        <strain evidence="1 2">DSM 7320</strain>
    </source>
</reference>
<gene>
    <name evidence="1" type="ORF">CROST_014930</name>
</gene>
<dbReference type="AlphaFoldDB" id="A0A1S8KY08"/>
<dbReference type="EMBL" id="CP096983">
    <property type="protein sequence ID" value="URZ10783.1"/>
    <property type="molecule type" value="Genomic_DNA"/>
</dbReference>
<evidence type="ECO:0000313" key="1">
    <source>
        <dbReference type="EMBL" id="URZ10783.1"/>
    </source>
</evidence>
<name>A0A1S8KY08_9CLOT</name>
<dbReference type="STRING" id="84029.CROST_42490"/>